<dbReference type="GO" id="GO:0004386">
    <property type="term" value="F:helicase activity"/>
    <property type="evidence" value="ECO:0007669"/>
    <property type="project" value="UniProtKB-KW"/>
</dbReference>
<dbReference type="FunFam" id="3.40.50.300:FF:001291">
    <property type="entry name" value="Probable ATP-dependent RNA helicase DDX58"/>
    <property type="match status" value="1"/>
</dbReference>
<dbReference type="GO" id="GO:0002753">
    <property type="term" value="P:cytoplasmic pattern recognition receptor signaling pathway"/>
    <property type="evidence" value="ECO:0007669"/>
    <property type="project" value="TreeGrafter"/>
</dbReference>
<evidence type="ECO:0000256" key="4">
    <source>
        <dbReference type="ARBA" id="ARBA00022741"/>
    </source>
</evidence>
<dbReference type="SUPFAM" id="SSF52540">
    <property type="entry name" value="P-loop containing nucleoside triphosphate hydrolases"/>
    <property type="match status" value="2"/>
</dbReference>
<accession>A0A7L0I6C6</accession>
<dbReference type="InterPro" id="IPR041204">
    <property type="entry name" value="RIG-I-like_C"/>
</dbReference>
<comment type="caution">
    <text evidence="10">The sequence shown here is derived from an EMBL/GenBank/DDBJ whole genome shotgun (WGS) entry which is preliminary data.</text>
</comment>
<dbReference type="PANTHER" id="PTHR14074">
    <property type="entry name" value="HELICASE WITH DEATH DOMAIN-RELATED"/>
    <property type="match status" value="1"/>
</dbReference>
<keyword evidence="1" id="KW-1017">Isopeptide bond</keyword>
<dbReference type="InterPro" id="IPR011545">
    <property type="entry name" value="DEAD/DEAH_box_helicase_dom"/>
</dbReference>
<keyword evidence="11" id="KW-1185">Reference proteome</keyword>
<name>A0A7L0I6C6_AREIN</name>
<protein>
    <submittedName>
        <fullName evidence="10">DDX58 helicase</fullName>
    </submittedName>
</protein>
<dbReference type="Gene3D" id="1.20.1320.30">
    <property type="match status" value="1"/>
</dbReference>
<dbReference type="InterPro" id="IPR011029">
    <property type="entry name" value="DEATH-like_dom_sf"/>
</dbReference>
<dbReference type="Gene3D" id="1.10.533.10">
    <property type="entry name" value="Death Domain, Fas"/>
    <property type="match status" value="1"/>
</dbReference>
<evidence type="ECO:0000313" key="10">
    <source>
        <dbReference type="EMBL" id="NXK27705.1"/>
    </source>
</evidence>
<dbReference type="Pfam" id="PF16739">
    <property type="entry name" value="CARD_2"/>
    <property type="match status" value="1"/>
</dbReference>
<dbReference type="GO" id="GO:0140374">
    <property type="term" value="P:antiviral innate immune response"/>
    <property type="evidence" value="ECO:0007669"/>
    <property type="project" value="TreeGrafter"/>
</dbReference>
<dbReference type="InterPro" id="IPR001650">
    <property type="entry name" value="Helicase_C-like"/>
</dbReference>
<dbReference type="Gene3D" id="3.40.50.300">
    <property type="entry name" value="P-loop containing nucleotide triphosphate hydrolases"/>
    <property type="match status" value="2"/>
</dbReference>
<dbReference type="InterPro" id="IPR031964">
    <property type="entry name" value="CARD_dom"/>
</dbReference>
<dbReference type="GO" id="GO:0008270">
    <property type="term" value="F:zinc ion binding"/>
    <property type="evidence" value="ECO:0007669"/>
    <property type="project" value="TreeGrafter"/>
</dbReference>
<dbReference type="CDD" id="cd08817">
    <property type="entry name" value="CARD_RIG-I_r2"/>
    <property type="match status" value="1"/>
</dbReference>
<dbReference type="Proteomes" id="UP000541811">
    <property type="component" value="Unassembled WGS sequence"/>
</dbReference>
<keyword evidence="10" id="KW-0378">Hydrolase</keyword>
<feature type="non-terminal residue" evidence="10">
    <location>
        <position position="703"/>
    </location>
</feature>
<dbReference type="Pfam" id="PF18119">
    <property type="entry name" value="RIG-I_C"/>
    <property type="match status" value="1"/>
</dbReference>
<dbReference type="FunFam" id="1.10.533.10:FF:000072">
    <property type="entry name" value="Probable ATP-dependent RNA helicase DDX58"/>
    <property type="match status" value="1"/>
</dbReference>
<dbReference type="PROSITE" id="PS51192">
    <property type="entry name" value="HELICASE_ATP_BIND_1"/>
    <property type="match status" value="1"/>
</dbReference>
<dbReference type="GO" id="GO:0003725">
    <property type="term" value="F:double-stranded RNA binding"/>
    <property type="evidence" value="ECO:0007669"/>
    <property type="project" value="TreeGrafter"/>
</dbReference>
<feature type="domain" description="Helicase ATP-binding" evidence="8">
    <location>
        <begin position="175"/>
        <end position="354"/>
    </location>
</feature>
<evidence type="ECO:0000259" key="8">
    <source>
        <dbReference type="PROSITE" id="PS51192"/>
    </source>
</evidence>
<sequence length="703" mass="79930">GYTGLAEAIENWDFSKLEKLELHRQLLKRIEATMLEVDPVALMPHINTCLIERECDEILQISEYRSKTAGITKLIECLCRSDKENWPKSLQLALDCTGYYNASELWDMREDNGKDVDSEMTDASENSFETMMTFSEEAECDNNLSENLCSALGGIEQPSPVYEQKKARSYQIELAQPAISGKNTVICAPTGSGKTFVALLICEHHFQNMPAGRKGKVVFLATKVPVYEQQKTVFKQYFERSGYSVQGVSGETVANVSVEKVIQDSDIIVLTPQILVNSIEEGILSSLSIFTLMIFDECHNTTGNHPYNVLMTRYLEEKFDSSANQLPQIIGLTASVGVGNAKNVKETIEHICTLCSYLDIQAISTVRENKDDLERFSNKPETHVRWVKMRVQNHFADIISGLMSETEVLMRKIYTVDTISQITKNDFGTQKYEHWIVATQKKCRLLQLTDKEKESSICRDLFICTEHLRKFNDALIISEDARIEDALAYLTEFFTNVKNGPYTELEKKLTARFQEKEPELIALSKDESNENPKLEELACILDEAYRYNPQTRTLLFAKTRALVAALKKWVEVNPLLSHIKPDVVFFLTQFLGTVGMTLPMQKGILDSFKTNKDCRLLIATSVADEGIDISACNLVVLYEYFGNVTKMIQVRGRGRARDSKCILVTSKTEVVENEKHNRYKEEMMNEAVEKLQNWDETTFARKV</sequence>
<evidence type="ECO:0000313" key="11">
    <source>
        <dbReference type="Proteomes" id="UP000541811"/>
    </source>
</evidence>
<dbReference type="InterPro" id="IPR014001">
    <property type="entry name" value="Helicase_ATP-bd"/>
</dbReference>
<keyword evidence="10" id="KW-0347">Helicase</keyword>
<proteinExistence type="predicted"/>
<evidence type="ECO:0000256" key="6">
    <source>
        <dbReference type="ARBA" id="ARBA00022843"/>
    </source>
</evidence>
<dbReference type="AlphaFoldDB" id="A0A7L0I6C6"/>
<dbReference type="SMART" id="SM00487">
    <property type="entry name" value="DEXDc"/>
    <property type="match status" value="1"/>
</dbReference>
<dbReference type="InterPro" id="IPR051363">
    <property type="entry name" value="RLR_Helicase"/>
</dbReference>
<dbReference type="Pfam" id="PF00271">
    <property type="entry name" value="Helicase_C"/>
    <property type="match status" value="1"/>
</dbReference>
<keyword evidence="5" id="KW-0067">ATP-binding</keyword>
<dbReference type="GO" id="GO:0005737">
    <property type="term" value="C:cytoplasm"/>
    <property type="evidence" value="ECO:0007669"/>
    <property type="project" value="UniProtKB-ARBA"/>
</dbReference>
<dbReference type="CDD" id="cd18073">
    <property type="entry name" value="DEXHc_RIG-I_DDX58"/>
    <property type="match status" value="1"/>
</dbReference>
<dbReference type="CDD" id="cd12090">
    <property type="entry name" value="MDA5_ID"/>
    <property type="match status" value="1"/>
</dbReference>
<evidence type="ECO:0000259" key="9">
    <source>
        <dbReference type="PROSITE" id="PS51194"/>
    </source>
</evidence>
<dbReference type="EMBL" id="VXAK01024552">
    <property type="protein sequence ID" value="NXK27705.1"/>
    <property type="molecule type" value="Genomic_DNA"/>
</dbReference>
<keyword evidence="3" id="KW-0399">Innate immunity</keyword>
<evidence type="ECO:0000256" key="1">
    <source>
        <dbReference type="ARBA" id="ARBA00022499"/>
    </source>
</evidence>
<evidence type="ECO:0000256" key="2">
    <source>
        <dbReference type="ARBA" id="ARBA00022553"/>
    </source>
</evidence>
<dbReference type="SMART" id="SM00490">
    <property type="entry name" value="HELICc"/>
    <property type="match status" value="1"/>
</dbReference>
<evidence type="ECO:0000256" key="7">
    <source>
        <dbReference type="ARBA" id="ARBA00022859"/>
    </source>
</evidence>
<dbReference type="PROSITE" id="PS51194">
    <property type="entry name" value="HELICASE_CTER"/>
    <property type="match status" value="1"/>
</dbReference>
<dbReference type="Pfam" id="PF00270">
    <property type="entry name" value="DEAD"/>
    <property type="match status" value="1"/>
</dbReference>
<dbReference type="PANTHER" id="PTHR14074:SF16">
    <property type="entry name" value="ANTIVIRAL INNATE IMMUNE RESPONSE RECEPTOR RIG-I"/>
    <property type="match status" value="1"/>
</dbReference>
<evidence type="ECO:0000256" key="5">
    <source>
        <dbReference type="ARBA" id="ARBA00022840"/>
    </source>
</evidence>
<dbReference type="GO" id="GO:0005524">
    <property type="term" value="F:ATP binding"/>
    <property type="evidence" value="ECO:0007669"/>
    <property type="project" value="UniProtKB-KW"/>
</dbReference>
<keyword evidence="6" id="KW-0832">Ubl conjugation</keyword>
<gene>
    <name evidence="10" type="primary">Ddx58</name>
    <name evidence="10" type="ORF">AREINT_R02726</name>
</gene>
<feature type="domain" description="Helicase C-terminal" evidence="9">
    <location>
        <begin position="533"/>
        <end position="699"/>
    </location>
</feature>
<keyword evidence="2" id="KW-0597">Phosphoprotein</keyword>
<organism evidence="10 11">
    <name type="scientific">Arenaria interpres</name>
    <name type="common">Ruddy turnstone</name>
    <name type="synonym">Tringa interpres</name>
    <dbReference type="NCBI Taxonomy" id="54971"/>
    <lineage>
        <taxon>Eukaryota</taxon>
        <taxon>Metazoa</taxon>
        <taxon>Chordata</taxon>
        <taxon>Craniata</taxon>
        <taxon>Vertebrata</taxon>
        <taxon>Euteleostomi</taxon>
        <taxon>Archelosauria</taxon>
        <taxon>Archosauria</taxon>
        <taxon>Dinosauria</taxon>
        <taxon>Saurischia</taxon>
        <taxon>Theropoda</taxon>
        <taxon>Coelurosauria</taxon>
        <taxon>Aves</taxon>
        <taxon>Neognathae</taxon>
        <taxon>Neoaves</taxon>
        <taxon>Charadriiformes</taxon>
        <taxon>Scolopacidae</taxon>
        <taxon>Arenaria</taxon>
    </lineage>
</organism>
<evidence type="ECO:0000256" key="3">
    <source>
        <dbReference type="ARBA" id="ARBA00022588"/>
    </source>
</evidence>
<keyword evidence="7" id="KW-0391">Immunity</keyword>
<dbReference type="InterPro" id="IPR027417">
    <property type="entry name" value="P-loop_NTPase"/>
</dbReference>
<keyword evidence="4" id="KW-0547">Nucleotide-binding</keyword>
<dbReference type="InterPro" id="IPR042145">
    <property type="entry name" value="CARD_RIG-I_r2"/>
</dbReference>
<dbReference type="GO" id="GO:0003727">
    <property type="term" value="F:single-stranded RNA binding"/>
    <property type="evidence" value="ECO:0007669"/>
    <property type="project" value="TreeGrafter"/>
</dbReference>
<feature type="non-terminal residue" evidence="10">
    <location>
        <position position="1"/>
    </location>
</feature>
<reference evidence="10 11" key="1">
    <citation type="submission" date="2019-09" db="EMBL/GenBank/DDBJ databases">
        <title>Bird 10,000 Genomes (B10K) Project - Family phase.</title>
        <authorList>
            <person name="Zhang G."/>
        </authorList>
    </citation>
    <scope>NUCLEOTIDE SEQUENCE [LARGE SCALE GENOMIC DNA]</scope>
    <source>
        <strain evidence="10">B10K-DU-005-73</strain>
        <tissue evidence="10">Liver</tissue>
    </source>
</reference>